<sequence>MLLYGLLPLIRSFLPVQLAAHLALYVAAMR</sequence>
<feature type="non-terminal residue" evidence="1">
    <location>
        <position position="30"/>
    </location>
</feature>
<organism evidence="1 3">
    <name type="scientific">Rotaria magnacalcarata</name>
    <dbReference type="NCBI Taxonomy" id="392030"/>
    <lineage>
        <taxon>Eukaryota</taxon>
        <taxon>Metazoa</taxon>
        <taxon>Spiralia</taxon>
        <taxon>Gnathifera</taxon>
        <taxon>Rotifera</taxon>
        <taxon>Eurotatoria</taxon>
        <taxon>Bdelloidea</taxon>
        <taxon>Philodinida</taxon>
        <taxon>Philodinidae</taxon>
        <taxon>Rotaria</taxon>
    </lineage>
</organism>
<reference evidence="1" key="1">
    <citation type="submission" date="2021-02" db="EMBL/GenBank/DDBJ databases">
        <authorList>
            <person name="Nowell W R."/>
        </authorList>
    </citation>
    <scope>NUCLEOTIDE SEQUENCE</scope>
</reference>
<evidence type="ECO:0000313" key="2">
    <source>
        <dbReference type="EMBL" id="CAF4776124.1"/>
    </source>
</evidence>
<keyword evidence="3" id="KW-1185">Reference proteome</keyword>
<dbReference type="Proteomes" id="UP000663866">
    <property type="component" value="Unassembled WGS sequence"/>
</dbReference>
<dbReference type="EMBL" id="CAJOBG010110353">
    <property type="protein sequence ID" value="CAF4738087.1"/>
    <property type="molecule type" value="Genomic_DNA"/>
</dbReference>
<dbReference type="EMBL" id="CAJOBG010120473">
    <property type="protein sequence ID" value="CAF4776124.1"/>
    <property type="molecule type" value="Genomic_DNA"/>
</dbReference>
<proteinExistence type="predicted"/>
<accession>A0A821KH73</accession>
<dbReference type="AlphaFoldDB" id="A0A821KH73"/>
<gene>
    <name evidence="1" type="ORF">OVN521_LOCUS49709</name>
    <name evidence="2" type="ORF">OVN521_LOCUS51009</name>
</gene>
<protein>
    <submittedName>
        <fullName evidence="1">Uncharacterized protein</fullName>
    </submittedName>
</protein>
<evidence type="ECO:0000313" key="1">
    <source>
        <dbReference type="EMBL" id="CAF4738087.1"/>
    </source>
</evidence>
<evidence type="ECO:0000313" key="3">
    <source>
        <dbReference type="Proteomes" id="UP000663866"/>
    </source>
</evidence>
<comment type="caution">
    <text evidence="1">The sequence shown here is derived from an EMBL/GenBank/DDBJ whole genome shotgun (WGS) entry which is preliminary data.</text>
</comment>
<name>A0A821KH73_9BILA</name>